<dbReference type="PANTHER" id="PTHR21621">
    <property type="entry name" value="RIBOSOMAL PROTEIN S6 MODIFICATION PROTEIN"/>
    <property type="match status" value="1"/>
</dbReference>
<accession>A0A2W1NPN6</accession>
<keyword evidence="2" id="KW-1185">Reference proteome</keyword>
<gene>
    <name evidence="1" type="ORF">CBW46_008910</name>
</gene>
<dbReference type="SUPFAM" id="SSF56059">
    <property type="entry name" value="Glutathione synthetase ATP-binding domain-like"/>
    <property type="match status" value="1"/>
</dbReference>
<dbReference type="AlphaFoldDB" id="A0A2W1NPN6"/>
<evidence type="ECO:0000313" key="2">
    <source>
        <dbReference type="Proteomes" id="UP000214746"/>
    </source>
</evidence>
<protein>
    <submittedName>
        <fullName evidence="1">YheC/YheD family protein</fullName>
    </submittedName>
</protein>
<dbReference type="EMBL" id="NHRJ02000003">
    <property type="protein sequence ID" value="PZE21455.1"/>
    <property type="molecule type" value="Genomic_DNA"/>
</dbReference>
<dbReference type="PANTHER" id="PTHR21621:SF0">
    <property type="entry name" value="BETA-CITRYLGLUTAMATE SYNTHASE B-RELATED"/>
    <property type="match status" value="1"/>
</dbReference>
<dbReference type="GO" id="GO:0016879">
    <property type="term" value="F:ligase activity, forming carbon-nitrogen bonds"/>
    <property type="evidence" value="ECO:0007669"/>
    <property type="project" value="TreeGrafter"/>
</dbReference>
<dbReference type="InterPro" id="IPR026838">
    <property type="entry name" value="YheC/D"/>
</dbReference>
<organism evidence="1 2">
    <name type="scientific">Paenibacillus xerothermodurans</name>
    <dbReference type="NCBI Taxonomy" id="1977292"/>
    <lineage>
        <taxon>Bacteria</taxon>
        <taxon>Bacillati</taxon>
        <taxon>Bacillota</taxon>
        <taxon>Bacilli</taxon>
        <taxon>Bacillales</taxon>
        <taxon>Paenibacillaceae</taxon>
        <taxon>Paenibacillus</taxon>
    </lineage>
</organism>
<reference evidence="1" key="1">
    <citation type="submission" date="2018-06" db="EMBL/GenBank/DDBJ databases">
        <title>Paenibacillus xerothermodurans sp. nov. an extremely dry heat resistant spore forming bacterium isolated from the soil of Cape Canaveral, Florida.</title>
        <authorList>
            <person name="Seuylemezian A."/>
            <person name="Kaur N."/>
            <person name="Patil P."/>
            <person name="Patil P."/>
            <person name="Mayilraj S."/>
            <person name="Vaishampayan P."/>
        </authorList>
    </citation>
    <scope>NUCLEOTIDE SEQUENCE [LARGE SCALE GENOMIC DNA]</scope>
    <source>
        <strain evidence="1">ATCC 27380</strain>
    </source>
</reference>
<dbReference type="OrthoDB" id="7869153at2"/>
<dbReference type="Gene3D" id="3.30.470.20">
    <property type="entry name" value="ATP-grasp fold, B domain"/>
    <property type="match status" value="1"/>
</dbReference>
<evidence type="ECO:0000313" key="1">
    <source>
        <dbReference type="EMBL" id="PZE21455.1"/>
    </source>
</evidence>
<dbReference type="Proteomes" id="UP000214746">
    <property type="component" value="Unassembled WGS sequence"/>
</dbReference>
<comment type="caution">
    <text evidence="1">The sequence shown here is derived from an EMBL/GenBank/DDBJ whole genome shotgun (WGS) entry which is preliminary data.</text>
</comment>
<name>A0A2W1NPN6_PAEXE</name>
<proteinExistence type="predicted"/>
<sequence>MKSTKVKIKIQKTSDQADEWVIKLSSVLVKKWKVPTQTSLQLCFGSAKYAVKVVPVTAAGVLRINDSIASRWGLSHGAPLCLQYRPASRSLHIGPLIGVLVSRIYKDLPDKPFGVTTAFCRELVHACSVYGSAVYFFTPDELAGYEDTVIGWQYTDRWENHAFPIPDVIYNRLTTRKLENLDNVQQFLRHAKTQHQTLLFNERYLNKTEVFDALQKQNGLRPYLPESHLVKNTQTIKTMCSKHPTVFVKPVTGSLGKGIIRINRQPGGGYICHFTSVGGVRKQSFSNVSNMITALSGKMKKQQYQIQQGVSLISVDGRPVDFRALVQRDIDGRWAITSIVARIAGNEHFVSNLARGGSLSTVKDALARANSLTGAADEEKLRRAALLIAKGIEAQIPGHFAELGVDLALDTHGRVWLIEVNSKPSKDDNTALSAERKMRPSVKRLVQYCRYAAKFL</sequence>
<dbReference type="GO" id="GO:0005737">
    <property type="term" value="C:cytoplasm"/>
    <property type="evidence" value="ECO:0007669"/>
    <property type="project" value="TreeGrafter"/>
</dbReference>
<dbReference type="RefSeq" id="WP_089199652.1">
    <property type="nucleotide sequence ID" value="NZ_NHRJ02000003.1"/>
</dbReference>
<dbReference type="Pfam" id="PF14398">
    <property type="entry name" value="ATPgrasp_YheCD"/>
    <property type="match status" value="1"/>
</dbReference>